<comment type="caution">
    <text evidence="12">The sequence shown here is derived from an EMBL/GenBank/DDBJ whole genome shotgun (WGS) entry which is preliminary data.</text>
</comment>
<dbReference type="InterPro" id="IPR036291">
    <property type="entry name" value="NAD(P)-bd_dom_sf"/>
</dbReference>
<comment type="subunit">
    <text evidence="3">Homohexamer.</text>
</comment>
<dbReference type="InterPro" id="IPR046346">
    <property type="entry name" value="Aminoacid_DH-like_N_sf"/>
</dbReference>
<dbReference type="NCBIfam" id="NF006929">
    <property type="entry name" value="PRK09414.1"/>
    <property type="match status" value="1"/>
</dbReference>
<dbReference type="SUPFAM" id="SSF53223">
    <property type="entry name" value="Aminoacid dehydrogenase-like, N-terminal domain"/>
    <property type="match status" value="1"/>
</dbReference>
<feature type="binding site" evidence="8">
    <location>
        <position position="167"/>
    </location>
    <ligand>
        <name>substrate</name>
    </ligand>
</feature>
<sequence>MTAKSNLAEFNEWIESRYPHQPEFLQATKELAEDVMPVYNAHADYKSYNVLKRLSEPERIVNFAVHWVNDNGEVEINRGWRVQHSGLIGPYKGGLRFHPTVNESVLKFLAFEQSFKNALTGLPMGGAKGGSEFNPKGRSDNEIMRFCQAFMQELQRHIGPQTDVPAGDINVGAREIGYLYGQYRRMHNKFGGSLTGKDIDFGGSHVRTEATGFGLIYMLECVLVQHNDKLEDKRIAISGAGNVALHAALKATELGGRVISLSNSRGCYIKEEGLSTTAIRWAIDNRMSEDNVLTALTEQHGGSWFEGSKPWGFPADIALPCATQNELDESSAKQLIDNHCGYVLEGANMPTTHQAKTQLTNADIVFVPGKAANAGGVALSGMEMSQNAAFERKSFATLDDELRSIMAHIHLRCAEEGTEGERVNYAKGANIAAFRQLANAMVAQGV</sequence>
<evidence type="ECO:0000256" key="8">
    <source>
        <dbReference type="PIRSR" id="PIRSR000185-2"/>
    </source>
</evidence>
<dbReference type="Gene3D" id="1.10.285.10">
    <property type="entry name" value="Glutamate Dehydrogenase, chain A, domain 3"/>
    <property type="match status" value="2"/>
</dbReference>
<dbReference type="SUPFAM" id="SSF51735">
    <property type="entry name" value="NAD(P)-binding Rossmann-fold domains"/>
    <property type="match status" value="1"/>
</dbReference>
<dbReference type="InterPro" id="IPR014362">
    <property type="entry name" value="Glu_DH"/>
</dbReference>
<evidence type="ECO:0000256" key="7">
    <source>
        <dbReference type="PIRSR" id="PIRSR000185-1"/>
    </source>
</evidence>
<evidence type="ECO:0000256" key="9">
    <source>
        <dbReference type="PIRSR" id="PIRSR000185-3"/>
    </source>
</evidence>
<dbReference type="PRINTS" id="PR00082">
    <property type="entry name" value="GLFDHDRGNASE"/>
</dbReference>
<comment type="catalytic activity">
    <reaction evidence="5">
        <text>L-glutamate + NADP(+) + H2O = 2-oxoglutarate + NH4(+) + NADPH + H(+)</text>
        <dbReference type="Rhea" id="RHEA:11612"/>
        <dbReference type="ChEBI" id="CHEBI:15377"/>
        <dbReference type="ChEBI" id="CHEBI:15378"/>
        <dbReference type="ChEBI" id="CHEBI:16810"/>
        <dbReference type="ChEBI" id="CHEBI:28938"/>
        <dbReference type="ChEBI" id="CHEBI:29985"/>
        <dbReference type="ChEBI" id="CHEBI:57783"/>
        <dbReference type="ChEBI" id="CHEBI:58349"/>
        <dbReference type="EC" id="1.4.1.4"/>
    </reaction>
</comment>
<dbReference type="InterPro" id="IPR006095">
    <property type="entry name" value="Glu/Leu/Phe/Val/Trp_DH"/>
</dbReference>
<dbReference type="GO" id="GO:0000166">
    <property type="term" value="F:nucleotide binding"/>
    <property type="evidence" value="ECO:0007669"/>
    <property type="project" value="UniProtKB-KW"/>
</dbReference>
<keyword evidence="8" id="KW-0520">NAD</keyword>
<keyword evidence="8" id="KW-0547">Nucleotide-binding</keyword>
<accession>A0A1E8FFT9</accession>
<dbReference type="GO" id="GO:0005829">
    <property type="term" value="C:cytosol"/>
    <property type="evidence" value="ECO:0007669"/>
    <property type="project" value="TreeGrafter"/>
</dbReference>
<evidence type="ECO:0000256" key="3">
    <source>
        <dbReference type="ARBA" id="ARBA00011643"/>
    </source>
</evidence>
<dbReference type="RefSeq" id="WP_070175735.1">
    <property type="nucleotide sequence ID" value="NZ_BMJR01000001.1"/>
</dbReference>
<feature type="binding site" evidence="8">
    <location>
        <position position="92"/>
    </location>
    <ligand>
        <name>substrate</name>
    </ligand>
</feature>
<dbReference type="FunFam" id="3.40.50.720:FF:000030">
    <property type="entry name" value="Glutamate dehydrogenase"/>
    <property type="match status" value="1"/>
</dbReference>
<dbReference type="PANTHER" id="PTHR43571:SF1">
    <property type="entry name" value="NADP-SPECIFIC GLUTAMATE DEHYDROGENASE 1-RELATED"/>
    <property type="match status" value="1"/>
</dbReference>
<proteinExistence type="inferred from homology"/>
<dbReference type="STRING" id="1856405.BFC17_14680"/>
<evidence type="ECO:0000256" key="6">
    <source>
        <dbReference type="PIRNR" id="PIRNR000185"/>
    </source>
</evidence>
<dbReference type="GO" id="GO:0006537">
    <property type="term" value="P:glutamate biosynthetic process"/>
    <property type="evidence" value="ECO:0007669"/>
    <property type="project" value="TreeGrafter"/>
</dbReference>
<feature type="binding site" evidence="8">
    <location>
        <position position="113"/>
    </location>
    <ligand>
        <name>substrate</name>
    </ligand>
</feature>
<dbReference type="PROSITE" id="PS00074">
    <property type="entry name" value="GLFV_DEHYDROGENASE"/>
    <property type="match status" value="1"/>
</dbReference>
<evidence type="ECO:0000256" key="1">
    <source>
        <dbReference type="ARBA" id="ARBA00003868"/>
    </source>
</evidence>
<comment type="similarity">
    <text evidence="2 6 10">Belongs to the Glu/Leu/Phe/Val dehydrogenases family.</text>
</comment>
<keyword evidence="13" id="KW-1185">Reference proteome</keyword>
<evidence type="ECO:0000313" key="12">
    <source>
        <dbReference type="EMBL" id="OFI34817.1"/>
    </source>
</evidence>
<feature type="domain" description="Glutamate/phenylalanine/leucine/valine/L-tryptophan dehydrogenase C-terminal" evidence="11">
    <location>
        <begin position="204"/>
        <end position="445"/>
    </location>
</feature>
<protein>
    <recommendedName>
        <fullName evidence="6">Glutamate dehydrogenase</fullName>
    </recommendedName>
</protein>
<dbReference type="OrthoDB" id="9803297at2"/>
<dbReference type="Pfam" id="PF02812">
    <property type="entry name" value="ELFV_dehydrog_N"/>
    <property type="match status" value="1"/>
</dbReference>
<evidence type="ECO:0000256" key="5">
    <source>
        <dbReference type="ARBA" id="ARBA00048584"/>
    </source>
</evidence>
<dbReference type="InterPro" id="IPR006096">
    <property type="entry name" value="Glu/Leu/Phe/Val/Trp_DH_C"/>
</dbReference>
<reference evidence="12 13" key="1">
    <citation type="submission" date="2016-09" db="EMBL/GenBank/DDBJ databases">
        <title>Alteromonas lipolytica, a new species isolated from sea water.</title>
        <authorList>
            <person name="Wu Y.-H."/>
            <person name="Cheng H."/>
            <person name="Xu X.-W."/>
        </authorList>
    </citation>
    <scope>NUCLEOTIDE SEQUENCE [LARGE SCALE GENOMIC DNA]</scope>
    <source>
        <strain evidence="12 13">JW12</strain>
    </source>
</reference>
<dbReference type="InterPro" id="IPR006097">
    <property type="entry name" value="Glu/Leu/Phe/Val/Trp_DH_dimer"/>
</dbReference>
<dbReference type="EMBL" id="MJIC01000010">
    <property type="protein sequence ID" value="OFI34817.1"/>
    <property type="molecule type" value="Genomic_DNA"/>
</dbReference>
<dbReference type="Gene3D" id="3.40.50.720">
    <property type="entry name" value="NAD(P)-binding Rossmann-like Domain"/>
    <property type="match status" value="1"/>
</dbReference>
<gene>
    <name evidence="12" type="ORF">BFC17_14680</name>
</gene>
<evidence type="ECO:0000256" key="2">
    <source>
        <dbReference type="ARBA" id="ARBA00006382"/>
    </source>
</evidence>
<dbReference type="PIRSF" id="PIRSF000185">
    <property type="entry name" value="Glu_DH"/>
    <property type="match status" value="1"/>
</dbReference>
<dbReference type="Proteomes" id="UP000176037">
    <property type="component" value="Unassembled WGS sequence"/>
</dbReference>
<feature type="binding site" evidence="8">
    <location>
        <position position="116"/>
    </location>
    <ligand>
        <name>substrate</name>
    </ligand>
</feature>
<feature type="site" description="Important for catalysis" evidence="9">
    <location>
        <position position="168"/>
    </location>
</feature>
<organism evidence="12 13">
    <name type="scientific">Alteromonas lipolytica</name>
    <dbReference type="NCBI Taxonomy" id="1856405"/>
    <lineage>
        <taxon>Bacteria</taxon>
        <taxon>Pseudomonadati</taxon>
        <taxon>Pseudomonadota</taxon>
        <taxon>Gammaproteobacteria</taxon>
        <taxon>Alteromonadales</taxon>
        <taxon>Alteromonadaceae</taxon>
        <taxon>Alteromonas/Salinimonas group</taxon>
        <taxon>Alteromonas</taxon>
    </lineage>
</organism>
<dbReference type="Pfam" id="PF00208">
    <property type="entry name" value="ELFV_dehydrog"/>
    <property type="match status" value="1"/>
</dbReference>
<dbReference type="GO" id="GO:0004354">
    <property type="term" value="F:glutamate dehydrogenase (NADP+) activity"/>
    <property type="evidence" value="ECO:0007669"/>
    <property type="project" value="UniProtKB-EC"/>
</dbReference>
<evidence type="ECO:0000256" key="4">
    <source>
        <dbReference type="ARBA" id="ARBA00023002"/>
    </source>
</evidence>
<dbReference type="Gene3D" id="3.40.50.10860">
    <property type="entry name" value="Leucine Dehydrogenase, chain A, domain 1"/>
    <property type="match status" value="1"/>
</dbReference>
<feature type="active site" description="Proton donor" evidence="7">
    <location>
        <position position="128"/>
    </location>
</feature>
<feature type="binding site" evidence="8">
    <location>
        <position position="242"/>
    </location>
    <ligand>
        <name>NAD(+)</name>
        <dbReference type="ChEBI" id="CHEBI:57540"/>
    </ligand>
</feature>
<evidence type="ECO:0000313" key="13">
    <source>
        <dbReference type="Proteomes" id="UP000176037"/>
    </source>
</evidence>
<keyword evidence="4 6" id="KW-0560">Oxidoreductase</keyword>
<dbReference type="InterPro" id="IPR050724">
    <property type="entry name" value="Glu_Leu_Phe_Val_DH"/>
</dbReference>
<dbReference type="PANTHER" id="PTHR43571">
    <property type="entry name" value="NADP-SPECIFIC GLUTAMATE DEHYDROGENASE 1-RELATED"/>
    <property type="match status" value="1"/>
</dbReference>
<dbReference type="SMART" id="SM00839">
    <property type="entry name" value="ELFV_dehydrog"/>
    <property type="match status" value="1"/>
</dbReference>
<dbReference type="InterPro" id="IPR033524">
    <property type="entry name" value="Glu/Leu/Phe/Val_DH_AS"/>
</dbReference>
<feature type="binding site" evidence="8">
    <location>
        <position position="380"/>
    </location>
    <ligand>
        <name>substrate</name>
    </ligand>
</feature>
<comment type="function">
    <text evidence="1">Catalyzes the reversible oxidative deamination of glutamate to alpha-ketoglutarate and ammonia.</text>
</comment>
<feature type="binding site" evidence="8">
    <location>
        <position position="211"/>
    </location>
    <ligand>
        <name>NAD(+)</name>
        <dbReference type="ChEBI" id="CHEBI:57540"/>
    </ligand>
</feature>
<evidence type="ECO:0000259" key="11">
    <source>
        <dbReference type="SMART" id="SM00839"/>
    </source>
</evidence>
<dbReference type="AlphaFoldDB" id="A0A1E8FFT9"/>
<evidence type="ECO:0000256" key="10">
    <source>
        <dbReference type="RuleBase" id="RU004417"/>
    </source>
</evidence>
<name>A0A1E8FFT9_9ALTE</name>
<dbReference type="FunFam" id="3.40.50.10860:FF:000002">
    <property type="entry name" value="Glutamate dehydrogenase"/>
    <property type="match status" value="1"/>
</dbReference>